<dbReference type="RefSeq" id="WP_017130210.1">
    <property type="nucleotide sequence ID" value="NZ_CP014135.1"/>
</dbReference>
<dbReference type="AlphaFoldDB" id="A0A0X1T5G7"/>
<proteinExistence type="predicted"/>
<dbReference type="OrthoDB" id="583329at2"/>
<sequence>MTRSDFSIYIDATINEAAQNLIDKGDTSDDIAFGKLSFLLALRRAVDKKATAQDLGLLGAINDSLQQLSILPASKTMLSDLQD</sequence>
<keyword evidence="2" id="KW-1185">Reference proteome</keyword>
<reference evidence="1 2" key="1">
    <citation type="submission" date="2016-01" db="EMBL/GenBank/DDBJ databases">
        <authorList>
            <person name="McClelland M."/>
            <person name="Jain A."/>
            <person name="Saraogi P."/>
            <person name="Mendelson R."/>
            <person name="Westerman R."/>
            <person name="SanMiguel P."/>
            <person name="Csonka L."/>
        </authorList>
    </citation>
    <scope>NUCLEOTIDE SEQUENCE [LARGE SCALE GENOMIC DNA]</scope>
    <source>
        <strain evidence="1 2">NCPPB 2472</strain>
    </source>
</reference>
<gene>
    <name evidence="1" type="ORF">AWM79_19360</name>
</gene>
<organism evidence="1 2">
    <name type="scientific">Pseudomonas agarici</name>
    <dbReference type="NCBI Taxonomy" id="46677"/>
    <lineage>
        <taxon>Bacteria</taxon>
        <taxon>Pseudomonadati</taxon>
        <taxon>Pseudomonadota</taxon>
        <taxon>Gammaproteobacteria</taxon>
        <taxon>Pseudomonadales</taxon>
        <taxon>Pseudomonadaceae</taxon>
        <taxon>Pseudomonas</taxon>
    </lineage>
</organism>
<evidence type="ECO:0000313" key="2">
    <source>
        <dbReference type="Proteomes" id="UP000063229"/>
    </source>
</evidence>
<name>A0A0X1T5G7_PSEAA</name>
<dbReference type="EMBL" id="CP014135">
    <property type="protein sequence ID" value="AMB87335.1"/>
    <property type="molecule type" value="Genomic_DNA"/>
</dbReference>
<dbReference type="Proteomes" id="UP000063229">
    <property type="component" value="Chromosome"/>
</dbReference>
<dbReference type="KEGG" id="pagb:AWM79_19360"/>
<accession>A0A0X1T5G7</accession>
<evidence type="ECO:0000313" key="1">
    <source>
        <dbReference type="EMBL" id="AMB87335.1"/>
    </source>
</evidence>
<protein>
    <submittedName>
        <fullName evidence="1">Uncharacterized protein</fullName>
    </submittedName>
</protein>